<dbReference type="Pfam" id="PF01497">
    <property type="entry name" value="Peripla_BP_2"/>
    <property type="match status" value="1"/>
</dbReference>
<dbReference type="InterPro" id="IPR002491">
    <property type="entry name" value="ABC_transptr_periplasmic_BD"/>
</dbReference>
<gene>
    <name evidence="4" type="ORF">HMPREF9432_01844</name>
</gene>
<reference evidence="4 5" key="1">
    <citation type="submission" date="2011-08" db="EMBL/GenBank/DDBJ databases">
        <title>The Genome Sequence of Selenomonas noxia F0398.</title>
        <authorList>
            <consortium name="The Broad Institute Genome Sequencing Platform"/>
            <person name="Earl A."/>
            <person name="Ward D."/>
            <person name="Feldgarden M."/>
            <person name="Gevers D."/>
            <person name="Izard J."/>
            <person name="Ganesan A."/>
            <person name="Blanton J.M."/>
            <person name="Baranova O.V."/>
            <person name="Tanner A.C."/>
            <person name="Dewhirst F.E."/>
            <person name="Young S.K."/>
            <person name="Zeng Q."/>
            <person name="Gargeya S."/>
            <person name="Fitzgerald M."/>
            <person name="Haas B."/>
            <person name="Abouelleil A."/>
            <person name="Alvarado L."/>
            <person name="Arachchi H.M."/>
            <person name="Berlin A."/>
            <person name="Brown A."/>
            <person name="Chapman S.B."/>
            <person name="Chen Z."/>
            <person name="Dunbar C."/>
            <person name="Freedman E."/>
            <person name="Gearin G."/>
            <person name="Gellesch M."/>
            <person name="Goldberg J."/>
            <person name="Griggs A."/>
            <person name="Gujja S."/>
            <person name="Heiman D."/>
            <person name="Howarth C."/>
            <person name="Larson L."/>
            <person name="Lui A."/>
            <person name="MacDonald P.J.P."/>
            <person name="Montmayeur A."/>
            <person name="Murphy C."/>
            <person name="Neiman D."/>
            <person name="Pearson M."/>
            <person name="Priest M."/>
            <person name="Roberts A."/>
            <person name="Saif S."/>
            <person name="Shea T."/>
            <person name="Shenoy N."/>
            <person name="Sisk P."/>
            <person name="Stolte C."/>
            <person name="Sykes S."/>
            <person name="Wortman J."/>
            <person name="Nusbaum C."/>
            <person name="Birren B."/>
        </authorList>
    </citation>
    <scope>NUCLEOTIDE SEQUENCE [LARGE SCALE GENOMIC DNA]</scope>
    <source>
        <strain evidence="4 5">F0398</strain>
    </source>
</reference>
<dbReference type="EMBL" id="ADGH01000018">
    <property type="protein sequence ID" value="EHG23568.1"/>
    <property type="molecule type" value="Genomic_DNA"/>
</dbReference>
<organism evidence="4 5">
    <name type="scientific">Selenomonas noxia F0398</name>
    <dbReference type="NCBI Taxonomy" id="702437"/>
    <lineage>
        <taxon>Bacteria</taxon>
        <taxon>Bacillati</taxon>
        <taxon>Bacillota</taxon>
        <taxon>Negativicutes</taxon>
        <taxon>Selenomonadales</taxon>
        <taxon>Selenomonadaceae</taxon>
        <taxon>Selenomonas</taxon>
    </lineage>
</organism>
<accession>A0ABN0DN82</accession>
<dbReference type="SUPFAM" id="SSF53807">
    <property type="entry name" value="Helical backbone' metal receptor"/>
    <property type="match status" value="1"/>
</dbReference>
<comment type="similarity">
    <text evidence="1">Belongs to the bacterial solute-binding protein 8 family.</text>
</comment>
<evidence type="ECO:0000313" key="4">
    <source>
        <dbReference type="EMBL" id="EHG23568.1"/>
    </source>
</evidence>
<dbReference type="PROSITE" id="PS50983">
    <property type="entry name" value="FE_B12_PBP"/>
    <property type="match status" value="1"/>
</dbReference>
<dbReference type="PANTHER" id="PTHR30535:SF34">
    <property type="entry name" value="MOLYBDATE-BINDING PROTEIN MOLA"/>
    <property type="match status" value="1"/>
</dbReference>
<evidence type="ECO:0000256" key="1">
    <source>
        <dbReference type="ARBA" id="ARBA00008814"/>
    </source>
</evidence>
<dbReference type="RefSeq" id="WP_006697027.1">
    <property type="nucleotide sequence ID" value="NZ_JH376861.1"/>
</dbReference>
<name>A0ABN0DN82_9FIRM</name>
<dbReference type="InterPro" id="IPR050902">
    <property type="entry name" value="ABC_Transporter_SBP"/>
</dbReference>
<keyword evidence="5" id="KW-1185">Reference proteome</keyword>
<keyword evidence="2" id="KW-0472">Membrane</keyword>
<dbReference type="PANTHER" id="PTHR30535">
    <property type="entry name" value="VITAMIN B12-BINDING PROTEIN"/>
    <property type="match status" value="1"/>
</dbReference>
<dbReference type="Proteomes" id="UP000003175">
    <property type="component" value="Unassembled WGS sequence"/>
</dbReference>
<keyword evidence="2" id="KW-0812">Transmembrane</keyword>
<evidence type="ECO:0000313" key="5">
    <source>
        <dbReference type="Proteomes" id="UP000003175"/>
    </source>
</evidence>
<evidence type="ECO:0000259" key="3">
    <source>
        <dbReference type="PROSITE" id="PS50983"/>
    </source>
</evidence>
<proteinExistence type="inferred from homology"/>
<protein>
    <recommendedName>
        <fullName evidence="3">Fe/B12 periplasmic-binding domain-containing protein</fullName>
    </recommendedName>
</protein>
<feature type="transmembrane region" description="Helical" evidence="2">
    <location>
        <begin position="41"/>
        <end position="66"/>
    </location>
</feature>
<evidence type="ECO:0000256" key="2">
    <source>
        <dbReference type="SAM" id="Phobius"/>
    </source>
</evidence>
<keyword evidence="2" id="KW-1133">Transmembrane helix</keyword>
<comment type="caution">
    <text evidence="4">The sequence shown here is derived from an EMBL/GenBank/DDBJ whole genome shotgun (WGS) entry which is preliminary data.</text>
</comment>
<dbReference type="Gene3D" id="3.40.50.1980">
    <property type="entry name" value="Nitrogenase molybdenum iron protein domain"/>
    <property type="match status" value="2"/>
</dbReference>
<sequence length="367" mass="40411">MKSTGLVQIFRPVEETNRTHSKSYVEDLSTKRGRKRCAKAVVLNLSVLPKLQLCTLLLLLLAAGILPGCAGEQQNAAEPSAFYRGTDDTGVEVVLREKPQRVVSLGLATDEILLAIAPPEQIAALTAYADDPGLSSMTEAAKAVPVKLRDKSPERVLALHPDLVFTTDGVPKELVESLRDLGLTVYASRTPKRIEGIFTRIEEIGRLIGQEENAAALIAEKRARLADVERRVGDIPEAERPIIVAFAFSGVFGQKDGLFDDMCRHASLRNGAAMVGLTADTPVSMEQIVALDPDVFLLPTWSAEGEKTEDFRQKLRNDPLFMHVKAVRENHLYTVPDTYRYSAGQNAIECVYELARVVYPERFADVK</sequence>
<feature type="domain" description="Fe/B12 periplasmic-binding" evidence="3">
    <location>
        <begin position="101"/>
        <end position="362"/>
    </location>
</feature>